<dbReference type="AlphaFoldDB" id="A0A914E1M2"/>
<keyword evidence="1" id="KW-1185">Reference proteome</keyword>
<name>A0A914E1M2_9BILA</name>
<protein>
    <submittedName>
        <fullName evidence="2">Uncharacterized protein</fullName>
    </submittedName>
</protein>
<organism evidence="1 2">
    <name type="scientific">Acrobeloides nanus</name>
    <dbReference type="NCBI Taxonomy" id="290746"/>
    <lineage>
        <taxon>Eukaryota</taxon>
        <taxon>Metazoa</taxon>
        <taxon>Ecdysozoa</taxon>
        <taxon>Nematoda</taxon>
        <taxon>Chromadorea</taxon>
        <taxon>Rhabditida</taxon>
        <taxon>Tylenchina</taxon>
        <taxon>Cephalobomorpha</taxon>
        <taxon>Cephaloboidea</taxon>
        <taxon>Cephalobidae</taxon>
        <taxon>Acrobeloides</taxon>
    </lineage>
</organism>
<evidence type="ECO:0000313" key="2">
    <source>
        <dbReference type="WBParaSite" id="ACRNAN_scaffold528.g32804.t1"/>
    </source>
</evidence>
<accession>A0A914E1M2</accession>
<reference evidence="2" key="1">
    <citation type="submission" date="2022-11" db="UniProtKB">
        <authorList>
            <consortium name="WormBaseParasite"/>
        </authorList>
    </citation>
    <scope>IDENTIFICATION</scope>
</reference>
<evidence type="ECO:0000313" key="1">
    <source>
        <dbReference type="Proteomes" id="UP000887540"/>
    </source>
</evidence>
<dbReference type="WBParaSite" id="ACRNAN_scaffold528.g32804.t1">
    <property type="protein sequence ID" value="ACRNAN_scaffold528.g32804.t1"/>
    <property type="gene ID" value="ACRNAN_scaffold528.g32804"/>
</dbReference>
<proteinExistence type="predicted"/>
<sequence length="127" mass="13775">MGIRIKHRAVLLKTSDGEKVIHINVNCPNYGGKKDVCFDSWNGNTRGWKTDGSSVNAISGATVEEMLQKAPAGYNLLLNNCIDYQNAVMEYCKKGSSKPRSGDNCTVGNLCAGVKGIIDFFKSIGKK</sequence>
<dbReference type="Proteomes" id="UP000887540">
    <property type="component" value="Unplaced"/>
</dbReference>